<dbReference type="EMBL" id="LN890655">
    <property type="protein sequence ID" value="CUS03655.2"/>
    <property type="molecule type" value="Genomic_DNA"/>
</dbReference>
<name>A0A160T4H7_9CHLR</name>
<dbReference type="GO" id="GO:0005737">
    <property type="term" value="C:cytoplasm"/>
    <property type="evidence" value="ECO:0007669"/>
    <property type="project" value="UniProtKB-SubCell"/>
</dbReference>
<dbReference type="Pfam" id="PF00140">
    <property type="entry name" value="Sigma70_r1_2"/>
    <property type="match status" value="1"/>
</dbReference>
<dbReference type="HAMAP" id="MF_00963">
    <property type="entry name" value="Sigma70_RpoD_SigA"/>
    <property type="match status" value="1"/>
</dbReference>
<dbReference type="Pfam" id="PF04539">
    <property type="entry name" value="Sigma70_r3"/>
    <property type="match status" value="2"/>
</dbReference>
<organism evidence="10 11">
    <name type="scientific">Candidatus Promineifilum breve</name>
    <dbReference type="NCBI Taxonomy" id="1806508"/>
    <lineage>
        <taxon>Bacteria</taxon>
        <taxon>Bacillati</taxon>
        <taxon>Chloroflexota</taxon>
        <taxon>Ardenticatenia</taxon>
        <taxon>Candidatus Promineifilales</taxon>
        <taxon>Candidatus Promineifilaceae</taxon>
        <taxon>Candidatus Promineifilum</taxon>
    </lineage>
</organism>
<dbReference type="PANTHER" id="PTHR30603:SF60">
    <property type="entry name" value="RNA POLYMERASE SIGMA FACTOR RPOD"/>
    <property type="match status" value="1"/>
</dbReference>
<dbReference type="FunFam" id="1.10.10.10:FF:000004">
    <property type="entry name" value="RNA polymerase sigma factor SigA"/>
    <property type="match status" value="1"/>
</dbReference>
<feature type="region of interest" description="Sigma-70 factor domain-4" evidence="5">
    <location>
        <begin position="535"/>
        <end position="588"/>
    </location>
</feature>
<evidence type="ECO:0000256" key="1">
    <source>
        <dbReference type="ARBA" id="ARBA00023015"/>
    </source>
</evidence>
<protein>
    <recommendedName>
        <fullName evidence="5">RNA polymerase sigma factor SigA</fullName>
    </recommendedName>
</protein>
<proteinExistence type="inferred from homology"/>
<dbReference type="InterPro" id="IPR028630">
    <property type="entry name" value="Sigma70_RpoD"/>
</dbReference>
<keyword evidence="2 5" id="KW-0731">Sigma factor</keyword>
<dbReference type="OrthoDB" id="147018at2"/>
<keyword evidence="11" id="KW-1185">Reference proteome</keyword>
<keyword evidence="6" id="KW-0175">Coiled coil</keyword>
<dbReference type="Proteomes" id="UP000215027">
    <property type="component" value="Chromosome I"/>
</dbReference>
<dbReference type="SUPFAM" id="SSF88946">
    <property type="entry name" value="Sigma2 domain of RNA polymerase sigma factors"/>
    <property type="match status" value="1"/>
</dbReference>
<feature type="region of interest" description="Sigma-70 factor domain-2" evidence="5">
    <location>
        <begin position="335"/>
        <end position="405"/>
    </location>
</feature>
<comment type="subcellular location">
    <subcellularLocation>
        <location evidence="5">Cytoplasm</location>
    </subcellularLocation>
</comment>
<gene>
    <name evidence="5" type="primary">sigA</name>
    <name evidence="10" type="ORF">CFX0092_A1777</name>
</gene>
<dbReference type="KEGG" id="pbf:CFX0092_A1777"/>
<feature type="domain" description="RNA polymerase sigma-70" evidence="9">
    <location>
        <begin position="560"/>
        <end position="586"/>
    </location>
</feature>
<dbReference type="FunFam" id="1.10.601.10:FF:000001">
    <property type="entry name" value="RNA polymerase sigma factor SigA"/>
    <property type="match status" value="1"/>
</dbReference>
<sequence>METYPETDTPEEDEEIVGLEEEVEEADEALGAEPLDLDALVRKARRSRRIAESDVQSILASVSEEQAEQLYERLQKLNIRIVAADGELVDAPGDIGLLDRLDDLDEDDDTLHLGDAEDDPVHTYLKEIGQVPLLSAEQEIWLATQMQAQRVLDRLNQDVGLTRAGNDNGRRARKSAPIEPQPNFNDDRPRNQDAQRAQAMMLSYRNMLECWQCVLDSSAHIHVPPAQLLPLLEEARKLRREWQRAERSYVHRYLNDGTWGQDEAWTDLAECLFSVFTALYLLPEALAEQVESHIHRTGELPPAAEVEDWLFPADSSLKYNEFMIINLAEEAKGNLTRANLRLVVSVAKRYMGRGIQLLDLVQEGNVGLLRAVEKFDHTKGFKFSTYATWWIRQAVSRAIADQARTIRIPVHMYETINKIVKVQRELVQKLGHEPSTEELALAPELEYLTPEDSAAIKLAQDTGRPIDPLLERKWRLAVSKIRDILRIAMDPMSLETPVGNNDDATELGDFLADESILEPGDAASRELLREQIRNVLTALNEREREVLEMRFGLNDGKDHTLEEVGKSFGVTRERIRQIEAKALRKLRHPSRSRSLRDYLQ</sequence>
<evidence type="ECO:0000256" key="5">
    <source>
        <dbReference type="HAMAP-Rule" id="MF_00963"/>
    </source>
</evidence>
<dbReference type="PRINTS" id="PR00046">
    <property type="entry name" value="SIGMA70FCT"/>
</dbReference>
<feature type="region of interest" description="Disordered" evidence="7">
    <location>
        <begin position="162"/>
        <end position="192"/>
    </location>
</feature>
<comment type="subunit">
    <text evidence="5">Interacts transiently with the RNA polymerase catalytic core.</text>
</comment>
<evidence type="ECO:0000256" key="2">
    <source>
        <dbReference type="ARBA" id="ARBA00023082"/>
    </source>
</evidence>
<feature type="short sequence motif" description="Interaction with polymerase core subunit RpoC" evidence="5">
    <location>
        <begin position="359"/>
        <end position="362"/>
    </location>
</feature>
<dbReference type="NCBIfam" id="TIGR02937">
    <property type="entry name" value="sigma70-ECF"/>
    <property type="match status" value="1"/>
</dbReference>
<keyword evidence="5" id="KW-0963">Cytoplasm</keyword>
<evidence type="ECO:0000259" key="9">
    <source>
        <dbReference type="PROSITE" id="PS00716"/>
    </source>
</evidence>
<dbReference type="InterPro" id="IPR036388">
    <property type="entry name" value="WH-like_DNA-bd_sf"/>
</dbReference>
<dbReference type="Pfam" id="PF04545">
    <property type="entry name" value="Sigma70_r4"/>
    <property type="match status" value="1"/>
</dbReference>
<dbReference type="InterPro" id="IPR050239">
    <property type="entry name" value="Sigma-70_RNA_pol_init_factors"/>
</dbReference>
<dbReference type="AlphaFoldDB" id="A0A160T4H7"/>
<evidence type="ECO:0000313" key="11">
    <source>
        <dbReference type="Proteomes" id="UP000215027"/>
    </source>
</evidence>
<dbReference type="InterPro" id="IPR007630">
    <property type="entry name" value="RNA_pol_sigma70_r4"/>
</dbReference>
<dbReference type="PROSITE" id="PS00716">
    <property type="entry name" value="SIGMA70_2"/>
    <property type="match status" value="1"/>
</dbReference>
<feature type="domain" description="RNA polymerase sigma-70" evidence="8">
    <location>
        <begin position="359"/>
        <end position="372"/>
    </location>
</feature>
<dbReference type="GO" id="GO:0003677">
    <property type="term" value="F:DNA binding"/>
    <property type="evidence" value="ECO:0007669"/>
    <property type="project" value="UniProtKB-UniRule"/>
</dbReference>
<feature type="coiled-coil region" evidence="6">
    <location>
        <begin position="60"/>
        <end position="87"/>
    </location>
</feature>
<dbReference type="InterPro" id="IPR007624">
    <property type="entry name" value="RNA_pol_sigma70_r3"/>
</dbReference>
<dbReference type="InterPro" id="IPR009042">
    <property type="entry name" value="RNA_pol_sigma70_r1_2"/>
</dbReference>
<evidence type="ECO:0000259" key="8">
    <source>
        <dbReference type="PROSITE" id="PS00715"/>
    </source>
</evidence>
<dbReference type="PANTHER" id="PTHR30603">
    <property type="entry name" value="RNA POLYMERASE SIGMA FACTOR RPO"/>
    <property type="match status" value="1"/>
</dbReference>
<dbReference type="SUPFAM" id="SSF88659">
    <property type="entry name" value="Sigma3 and sigma4 domains of RNA polymerase sigma factors"/>
    <property type="match status" value="2"/>
</dbReference>
<evidence type="ECO:0000256" key="3">
    <source>
        <dbReference type="ARBA" id="ARBA00023125"/>
    </source>
</evidence>
<keyword evidence="1 5" id="KW-0805">Transcription regulation</keyword>
<dbReference type="GO" id="GO:0016987">
    <property type="term" value="F:sigma factor activity"/>
    <property type="evidence" value="ECO:0007669"/>
    <property type="project" value="UniProtKB-UniRule"/>
</dbReference>
<evidence type="ECO:0000256" key="4">
    <source>
        <dbReference type="ARBA" id="ARBA00023163"/>
    </source>
</evidence>
<dbReference type="Gene3D" id="1.10.601.10">
    <property type="entry name" value="RNA Polymerase Primary Sigma Factor"/>
    <property type="match status" value="2"/>
</dbReference>
<dbReference type="InterPro" id="IPR013324">
    <property type="entry name" value="RNA_pol_sigma_r3/r4-like"/>
</dbReference>
<dbReference type="InterPro" id="IPR000943">
    <property type="entry name" value="RNA_pol_sigma70"/>
</dbReference>
<comment type="function">
    <text evidence="5">Sigma factors are initiation factors that promote the attachment of RNA polymerase to specific initiation sites and are then released. This sigma factor is the primary sigma factor during exponential growth.</text>
</comment>
<dbReference type="InterPro" id="IPR014284">
    <property type="entry name" value="RNA_pol_sigma-70_dom"/>
</dbReference>
<dbReference type="PROSITE" id="PS00715">
    <property type="entry name" value="SIGMA70_1"/>
    <property type="match status" value="1"/>
</dbReference>
<dbReference type="CDD" id="cd06171">
    <property type="entry name" value="Sigma70_r4"/>
    <property type="match status" value="1"/>
</dbReference>
<reference evidence="10" key="1">
    <citation type="submission" date="2016-01" db="EMBL/GenBank/DDBJ databases">
        <authorList>
            <person name="Mcilroy J.S."/>
            <person name="Karst M S."/>
            <person name="Albertsen M."/>
        </authorList>
    </citation>
    <scope>NUCLEOTIDE SEQUENCE</scope>
    <source>
        <strain evidence="10">Cfx-K</strain>
    </source>
</reference>
<keyword evidence="3 5" id="KW-0238">DNA-binding</keyword>
<evidence type="ECO:0000256" key="6">
    <source>
        <dbReference type="SAM" id="Coils"/>
    </source>
</evidence>
<dbReference type="GO" id="GO:0006352">
    <property type="term" value="P:DNA-templated transcription initiation"/>
    <property type="evidence" value="ECO:0007669"/>
    <property type="project" value="UniProtKB-UniRule"/>
</dbReference>
<feature type="DNA-binding region" description="H-T-H motif" evidence="5">
    <location>
        <begin position="561"/>
        <end position="580"/>
    </location>
</feature>
<evidence type="ECO:0000256" key="7">
    <source>
        <dbReference type="SAM" id="MobiDB-lite"/>
    </source>
</evidence>
<dbReference type="InterPro" id="IPR007627">
    <property type="entry name" value="RNA_pol_sigma70_r2"/>
</dbReference>
<comment type="similarity">
    <text evidence="5">Belongs to the sigma-70 factor family. RpoD/SigA subfamily.</text>
</comment>
<comment type="caution">
    <text evidence="5">Lacks conserved residue(s) required for the propagation of feature annotation.</text>
</comment>
<evidence type="ECO:0000313" key="10">
    <source>
        <dbReference type="EMBL" id="CUS03655.2"/>
    </source>
</evidence>
<keyword evidence="4 5" id="KW-0804">Transcription</keyword>
<dbReference type="InterPro" id="IPR013325">
    <property type="entry name" value="RNA_pol_sigma_r2"/>
</dbReference>
<dbReference type="Pfam" id="PF04542">
    <property type="entry name" value="Sigma70_r2"/>
    <property type="match status" value="1"/>
</dbReference>
<accession>A0A160T4H7</accession>
<dbReference type="Gene3D" id="1.10.10.10">
    <property type="entry name" value="Winged helix-like DNA-binding domain superfamily/Winged helix DNA-binding domain"/>
    <property type="match status" value="2"/>
</dbReference>